<dbReference type="InterPro" id="IPR001633">
    <property type="entry name" value="EAL_dom"/>
</dbReference>
<organism evidence="2 3">
    <name type="scientific">Candidatus Dechloromonas phosphorivorans</name>
    <dbReference type="NCBI Taxonomy" id="2899244"/>
    <lineage>
        <taxon>Bacteria</taxon>
        <taxon>Pseudomonadati</taxon>
        <taxon>Pseudomonadota</taxon>
        <taxon>Betaproteobacteria</taxon>
        <taxon>Rhodocyclales</taxon>
        <taxon>Azonexaceae</taxon>
        <taxon>Dechloromonas</taxon>
    </lineage>
</organism>
<proteinExistence type="predicted"/>
<dbReference type="CDD" id="cd01948">
    <property type="entry name" value="EAL"/>
    <property type="match status" value="1"/>
</dbReference>
<dbReference type="PANTHER" id="PTHR33121">
    <property type="entry name" value="CYCLIC DI-GMP PHOSPHODIESTERASE PDEF"/>
    <property type="match status" value="1"/>
</dbReference>
<dbReference type="SUPFAM" id="SSF141868">
    <property type="entry name" value="EAL domain-like"/>
    <property type="match status" value="1"/>
</dbReference>
<feature type="domain" description="EAL" evidence="1">
    <location>
        <begin position="1"/>
        <end position="128"/>
    </location>
</feature>
<dbReference type="Proteomes" id="UP000739411">
    <property type="component" value="Unassembled WGS sequence"/>
</dbReference>
<accession>A0A935JY43</accession>
<dbReference type="InterPro" id="IPR035919">
    <property type="entry name" value="EAL_sf"/>
</dbReference>
<dbReference type="EMBL" id="JADJMS010000028">
    <property type="protein sequence ID" value="MBK7415973.1"/>
    <property type="molecule type" value="Genomic_DNA"/>
</dbReference>
<dbReference type="PROSITE" id="PS50883">
    <property type="entry name" value="EAL"/>
    <property type="match status" value="1"/>
</dbReference>
<sequence>MLLPGSFIPAAERTGRIVDVDRWVMRAAITKLAELSVLAALVINVSARSFDDPTLAGTTASLLAEFHVEPRRLIVELTETRPLANMQTQNSSSKRFGRWAARFAPDDFGCRLFLVRLPQAPLGRRTQN</sequence>
<evidence type="ECO:0000259" key="1">
    <source>
        <dbReference type="PROSITE" id="PS50883"/>
    </source>
</evidence>
<reference evidence="2 3" key="1">
    <citation type="submission" date="2020-10" db="EMBL/GenBank/DDBJ databases">
        <title>Connecting structure to function with the recovery of over 1000 high-quality activated sludge metagenome-assembled genomes encoding full-length rRNA genes using long-read sequencing.</title>
        <authorList>
            <person name="Singleton C.M."/>
            <person name="Petriglieri F."/>
            <person name="Kristensen J.M."/>
            <person name="Kirkegaard R.H."/>
            <person name="Michaelsen T.Y."/>
            <person name="Andersen M.H."/>
            <person name="Karst S.M."/>
            <person name="Dueholm M.S."/>
            <person name="Nielsen P.H."/>
            <person name="Albertsen M."/>
        </authorList>
    </citation>
    <scope>NUCLEOTIDE SEQUENCE [LARGE SCALE GENOMIC DNA]</scope>
    <source>
        <strain evidence="2">EsbW_18-Q3-R4-48_BATAC.463</strain>
    </source>
</reference>
<dbReference type="Pfam" id="PF00563">
    <property type="entry name" value="EAL"/>
    <property type="match status" value="1"/>
</dbReference>
<evidence type="ECO:0000313" key="3">
    <source>
        <dbReference type="Proteomes" id="UP000739411"/>
    </source>
</evidence>
<dbReference type="AlphaFoldDB" id="A0A935JY43"/>
<dbReference type="GO" id="GO:0071111">
    <property type="term" value="F:cyclic-guanylate-specific phosphodiesterase activity"/>
    <property type="evidence" value="ECO:0007669"/>
    <property type="project" value="InterPro"/>
</dbReference>
<dbReference type="PANTHER" id="PTHR33121:SF70">
    <property type="entry name" value="SIGNALING PROTEIN YKOW"/>
    <property type="match status" value="1"/>
</dbReference>
<protein>
    <submittedName>
        <fullName evidence="2">EAL domain-containing protein</fullName>
    </submittedName>
</protein>
<comment type="caution">
    <text evidence="2">The sequence shown here is derived from an EMBL/GenBank/DDBJ whole genome shotgun (WGS) entry which is preliminary data.</text>
</comment>
<gene>
    <name evidence="2" type="ORF">IPJ38_13490</name>
</gene>
<dbReference type="InterPro" id="IPR050706">
    <property type="entry name" value="Cyclic-di-GMP_PDE-like"/>
</dbReference>
<dbReference type="Gene3D" id="3.20.20.450">
    <property type="entry name" value="EAL domain"/>
    <property type="match status" value="1"/>
</dbReference>
<name>A0A935JY43_9RHOO</name>
<evidence type="ECO:0000313" key="2">
    <source>
        <dbReference type="EMBL" id="MBK7415973.1"/>
    </source>
</evidence>